<feature type="region of interest" description="Disordered" evidence="1">
    <location>
        <begin position="132"/>
        <end position="156"/>
    </location>
</feature>
<keyword evidence="2" id="KW-0472">Membrane</keyword>
<reference evidence="3" key="1">
    <citation type="submission" date="2021-06" db="EMBL/GenBank/DDBJ databases">
        <authorList>
            <person name="Hodson N. C."/>
            <person name="Mongue J. A."/>
            <person name="Jaron S. K."/>
        </authorList>
    </citation>
    <scope>NUCLEOTIDE SEQUENCE</scope>
</reference>
<accession>A0A8J2LKR1</accession>
<keyword evidence="4" id="KW-1185">Reference proteome</keyword>
<dbReference type="EMBL" id="CAJVCH010571422">
    <property type="protein sequence ID" value="CAG7837468.1"/>
    <property type="molecule type" value="Genomic_DNA"/>
</dbReference>
<evidence type="ECO:0000256" key="1">
    <source>
        <dbReference type="SAM" id="MobiDB-lite"/>
    </source>
</evidence>
<evidence type="ECO:0000313" key="3">
    <source>
        <dbReference type="EMBL" id="CAG7837468.1"/>
    </source>
</evidence>
<gene>
    <name evidence="3" type="ORF">AFUS01_LOCUS46577</name>
</gene>
<keyword evidence="2" id="KW-1133">Transmembrane helix</keyword>
<feature type="region of interest" description="Disordered" evidence="1">
    <location>
        <begin position="66"/>
        <end position="93"/>
    </location>
</feature>
<feature type="compositionally biased region" description="Polar residues" evidence="1">
    <location>
        <begin position="70"/>
        <end position="84"/>
    </location>
</feature>
<dbReference type="Proteomes" id="UP000708208">
    <property type="component" value="Unassembled WGS sequence"/>
</dbReference>
<feature type="transmembrane region" description="Helical" evidence="2">
    <location>
        <begin position="6"/>
        <end position="29"/>
    </location>
</feature>
<organism evidence="3 4">
    <name type="scientific">Allacma fusca</name>
    <dbReference type="NCBI Taxonomy" id="39272"/>
    <lineage>
        <taxon>Eukaryota</taxon>
        <taxon>Metazoa</taxon>
        <taxon>Ecdysozoa</taxon>
        <taxon>Arthropoda</taxon>
        <taxon>Hexapoda</taxon>
        <taxon>Collembola</taxon>
        <taxon>Symphypleona</taxon>
        <taxon>Sminthuridae</taxon>
        <taxon>Allacma</taxon>
    </lineage>
</organism>
<protein>
    <submittedName>
        <fullName evidence="3">Uncharacterized protein</fullName>
    </submittedName>
</protein>
<name>A0A8J2LKR1_9HEXA</name>
<evidence type="ECO:0000313" key="4">
    <source>
        <dbReference type="Proteomes" id="UP000708208"/>
    </source>
</evidence>
<sequence>MYEVEEWTQFILGLALLIAIKLAVLHYTVRDLRFINWWKGKENPKEDTNKCHDIYEYNFLDEYESDSDAQPDSLNFSVGESNIDNGKHSQSESSRLCPSKLQTAAKHLLTTIRNRRERTAAAMLNASLLSSTETGVTSGSNGVPDSNNTKRSQNPQEFLHSSKYYAFLQEILKEKNS</sequence>
<evidence type="ECO:0000256" key="2">
    <source>
        <dbReference type="SAM" id="Phobius"/>
    </source>
</evidence>
<proteinExistence type="predicted"/>
<comment type="caution">
    <text evidence="3">The sequence shown here is derived from an EMBL/GenBank/DDBJ whole genome shotgun (WGS) entry which is preliminary data.</text>
</comment>
<keyword evidence="2" id="KW-0812">Transmembrane</keyword>
<dbReference type="AlphaFoldDB" id="A0A8J2LKR1"/>